<keyword evidence="2" id="KW-1185">Reference proteome</keyword>
<protein>
    <submittedName>
        <fullName evidence="1">Uncharacterized protein</fullName>
    </submittedName>
</protein>
<dbReference type="AlphaFoldDB" id="A0A0S3SSM8"/>
<proteinExistence type="predicted"/>
<reference evidence="1 2" key="1">
    <citation type="journal article" date="2015" name="Sci. Rep.">
        <title>The power of single molecule real-time sequencing technology in the de novo assembly of a eukaryotic genome.</title>
        <authorList>
            <person name="Sakai H."/>
            <person name="Naito K."/>
            <person name="Ogiso-Tanaka E."/>
            <person name="Takahashi Y."/>
            <person name="Iseki K."/>
            <person name="Muto C."/>
            <person name="Satou K."/>
            <person name="Teruya K."/>
            <person name="Shiroma A."/>
            <person name="Shimoji M."/>
            <person name="Hirano T."/>
            <person name="Itoh T."/>
            <person name="Kaga A."/>
            <person name="Tomooka N."/>
        </authorList>
    </citation>
    <scope>NUCLEOTIDE SEQUENCE [LARGE SCALE GENOMIC DNA]</scope>
    <source>
        <strain evidence="2">cv. Shumari</strain>
    </source>
</reference>
<gene>
    <name evidence="1" type="primary">Vigan.08G263600</name>
    <name evidence="1" type="ORF">VIGAN_08263600</name>
</gene>
<feature type="non-terminal residue" evidence="1">
    <location>
        <position position="1"/>
    </location>
</feature>
<name>A0A0S3SSM8_PHAAN</name>
<dbReference type="Proteomes" id="UP000291084">
    <property type="component" value="Chromosome 8"/>
</dbReference>
<organism evidence="1 2">
    <name type="scientific">Vigna angularis var. angularis</name>
    <dbReference type="NCBI Taxonomy" id="157739"/>
    <lineage>
        <taxon>Eukaryota</taxon>
        <taxon>Viridiplantae</taxon>
        <taxon>Streptophyta</taxon>
        <taxon>Embryophyta</taxon>
        <taxon>Tracheophyta</taxon>
        <taxon>Spermatophyta</taxon>
        <taxon>Magnoliopsida</taxon>
        <taxon>eudicotyledons</taxon>
        <taxon>Gunneridae</taxon>
        <taxon>Pentapetalae</taxon>
        <taxon>rosids</taxon>
        <taxon>fabids</taxon>
        <taxon>Fabales</taxon>
        <taxon>Fabaceae</taxon>
        <taxon>Papilionoideae</taxon>
        <taxon>50 kb inversion clade</taxon>
        <taxon>NPAAA clade</taxon>
        <taxon>indigoferoid/millettioid clade</taxon>
        <taxon>Phaseoleae</taxon>
        <taxon>Vigna</taxon>
    </lineage>
</organism>
<evidence type="ECO:0000313" key="2">
    <source>
        <dbReference type="Proteomes" id="UP000291084"/>
    </source>
</evidence>
<dbReference type="EMBL" id="AP015041">
    <property type="protein sequence ID" value="BAT95826.1"/>
    <property type="molecule type" value="Genomic_DNA"/>
</dbReference>
<sequence length="123" mass="14490">GGGRVHVCGTSISNVKFCQNRQTGLKRFNSCFQFPFWICPPVFRSYLFIYLWFNHSNHLVLVTTSTTFTTIPSVQRDRRRSDPVVRFKAMWVNSICVIWYRGRSHFRGDGRTRWSHVKNHSFG</sequence>
<evidence type="ECO:0000313" key="1">
    <source>
        <dbReference type="EMBL" id="BAT95826.1"/>
    </source>
</evidence>
<accession>A0A0S3SSM8</accession>